<evidence type="ECO:0000313" key="1">
    <source>
        <dbReference type="EMBL" id="KAD4385585.1"/>
    </source>
</evidence>
<proteinExistence type="predicted"/>
<gene>
    <name evidence="1" type="ORF">E3N88_25754</name>
</gene>
<accession>A0A5N6N5M1</accession>
<dbReference type="Proteomes" id="UP000326396">
    <property type="component" value="Linkage Group LG3"/>
</dbReference>
<dbReference type="AlphaFoldDB" id="A0A5N6N5M1"/>
<protein>
    <submittedName>
        <fullName evidence="1">Uncharacterized protein</fullName>
    </submittedName>
</protein>
<reference evidence="1 2" key="1">
    <citation type="submission" date="2019-05" db="EMBL/GenBank/DDBJ databases">
        <title>Mikania micrantha, genome provides insights into the molecular mechanism of rapid growth.</title>
        <authorList>
            <person name="Liu B."/>
        </authorList>
    </citation>
    <scope>NUCLEOTIDE SEQUENCE [LARGE SCALE GENOMIC DNA]</scope>
    <source>
        <strain evidence="1">NLD-2019</strain>
        <tissue evidence="1">Leaf</tissue>
    </source>
</reference>
<comment type="caution">
    <text evidence="1">The sequence shown here is derived from an EMBL/GenBank/DDBJ whole genome shotgun (WGS) entry which is preliminary data.</text>
</comment>
<dbReference type="EMBL" id="SZYD01000013">
    <property type="protein sequence ID" value="KAD4385585.1"/>
    <property type="molecule type" value="Genomic_DNA"/>
</dbReference>
<organism evidence="1 2">
    <name type="scientific">Mikania micrantha</name>
    <name type="common">bitter vine</name>
    <dbReference type="NCBI Taxonomy" id="192012"/>
    <lineage>
        <taxon>Eukaryota</taxon>
        <taxon>Viridiplantae</taxon>
        <taxon>Streptophyta</taxon>
        <taxon>Embryophyta</taxon>
        <taxon>Tracheophyta</taxon>
        <taxon>Spermatophyta</taxon>
        <taxon>Magnoliopsida</taxon>
        <taxon>eudicotyledons</taxon>
        <taxon>Gunneridae</taxon>
        <taxon>Pentapetalae</taxon>
        <taxon>asterids</taxon>
        <taxon>campanulids</taxon>
        <taxon>Asterales</taxon>
        <taxon>Asteraceae</taxon>
        <taxon>Asteroideae</taxon>
        <taxon>Heliantheae alliance</taxon>
        <taxon>Eupatorieae</taxon>
        <taxon>Mikania</taxon>
    </lineage>
</organism>
<sequence>MLHVRISGRTQAGVTGRIERIECENRAQNGVRMLPESRNEDKIKIWPPWGRAPLDQVDRIKDRYYKF</sequence>
<name>A0A5N6N5M1_9ASTR</name>
<keyword evidence="2" id="KW-1185">Reference proteome</keyword>
<evidence type="ECO:0000313" key="2">
    <source>
        <dbReference type="Proteomes" id="UP000326396"/>
    </source>
</evidence>